<gene>
    <name evidence="1" type="ORF">JOB18_046089</name>
</gene>
<sequence>MGALSSSCYDLVSLSDGLDAGYGADVMVADVGRKLVNQFQCFVLNDLKTLKLEIGLGGFWQFEVQLYFLDDDWFFVFLLVGDLWQEKECSENSWIGSSLFPLIPLMFICKKVQSVMSGDVDALIFQFFFNLCFSDIDVDAFNDQ</sequence>
<protein>
    <submittedName>
        <fullName evidence="1">Uncharacterized protein</fullName>
    </submittedName>
</protein>
<dbReference type="AlphaFoldDB" id="A0AAV6TCK8"/>
<evidence type="ECO:0000313" key="1">
    <source>
        <dbReference type="EMBL" id="KAG7526866.1"/>
    </source>
</evidence>
<dbReference type="Proteomes" id="UP000693946">
    <property type="component" value="Linkage Group LG1"/>
</dbReference>
<evidence type="ECO:0000313" key="2">
    <source>
        <dbReference type="Proteomes" id="UP000693946"/>
    </source>
</evidence>
<dbReference type="EMBL" id="JAGKHQ010000001">
    <property type="protein sequence ID" value="KAG7526866.1"/>
    <property type="molecule type" value="Genomic_DNA"/>
</dbReference>
<accession>A0AAV6TCK8</accession>
<name>A0AAV6TCK8_SOLSE</name>
<proteinExistence type="predicted"/>
<reference evidence="1 2" key="1">
    <citation type="journal article" date="2021" name="Sci. Rep.">
        <title>Chromosome anchoring in Senegalese sole (Solea senegalensis) reveals sex-associated markers and genome rearrangements in flatfish.</title>
        <authorList>
            <person name="Guerrero-Cozar I."/>
            <person name="Gomez-Garrido J."/>
            <person name="Berbel C."/>
            <person name="Martinez-Blanch J.F."/>
            <person name="Alioto T."/>
            <person name="Claros M.G."/>
            <person name="Gagnaire P.A."/>
            <person name="Manchado M."/>
        </authorList>
    </citation>
    <scope>NUCLEOTIDE SEQUENCE [LARGE SCALE GENOMIC DNA]</scope>
    <source>
        <strain evidence="1">Sse05_10M</strain>
    </source>
</reference>
<keyword evidence="2" id="KW-1185">Reference proteome</keyword>
<organism evidence="1 2">
    <name type="scientific">Solea senegalensis</name>
    <name type="common">Senegalese sole</name>
    <dbReference type="NCBI Taxonomy" id="28829"/>
    <lineage>
        <taxon>Eukaryota</taxon>
        <taxon>Metazoa</taxon>
        <taxon>Chordata</taxon>
        <taxon>Craniata</taxon>
        <taxon>Vertebrata</taxon>
        <taxon>Euteleostomi</taxon>
        <taxon>Actinopterygii</taxon>
        <taxon>Neopterygii</taxon>
        <taxon>Teleostei</taxon>
        <taxon>Neoteleostei</taxon>
        <taxon>Acanthomorphata</taxon>
        <taxon>Carangaria</taxon>
        <taxon>Pleuronectiformes</taxon>
        <taxon>Pleuronectoidei</taxon>
        <taxon>Soleidae</taxon>
        <taxon>Solea</taxon>
    </lineage>
</organism>
<comment type="caution">
    <text evidence="1">The sequence shown here is derived from an EMBL/GenBank/DDBJ whole genome shotgun (WGS) entry which is preliminary data.</text>
</comment>